<name>A0ABP0F014_CLALP</name>
<dbReference type="SMART" id="SM00449">
    <property type="entry name" value="SPRY"/>
    <property type="match status" value="1"/>
</dbReference>
<evidence type="ECO:0000256" key="1">
    <source>
        <dbReference type="ARBA" id="ARBA00022741"/>
    </source>
</evidence>
<sequence length="653" mass="73619">MLGLWSQHNGVDVEGDILRASDYKVAGYFASVIPLAERINYFEVKILKLTGAVLVVGLVSDSYQLDEPPGYVPHSIGYCCYSGKFHDGSGKNGAVVSTGTCETGDVIGCGIEITQCGHFKKKTNKVYFTKNGEKFYSTTIDIPSNSSGLYPAIRLLCGARVQLLKWTSKAENSNFTANHINNDKLILLEQENTEKEKEINKYKRKADDNGQEAQNFREKVAKLENVRIPNIQSELNKTKQEIQNLQRFVREKEQEIKLYKEKVVDLENKLKKCQSKITALDEVNKKRYNEFEKGQIAKTMHATHFQPKDVLAVKSEEGFLGKGGFGCVRLGFTSALGAIAIKCLPLSGSKQEIKESREKHMREIENLKLSSHVNVVRLEGFTDWHGAAGLIMEYLPGQSLRDLILGKCLDRFHVPCIPPVIKLRICTDVVSGITFLHHGFNDQRITHGDLKPHNVLLTSDLRCKISDLGEADFATCTESESHLKNDTKHAMTKIYAAPELLKNRQVRVSKAMDVYSFGMTVRATLIRKHPNSYGDETLPTQKFVDLACDAWRPPLDDVEDLTASLTDEVDVAIIDLLKVEMVKCWEHNPDERPSMMDVRDRLLQCLSTKDQSVIAQHVADITKHMDIKLPCQHQYDCAKIDQFPAPKFEWKSN</sequence>
<feature type="coiled-coil region" evidence="4">
    <location>
        <begin position="185"/>
        <end position="283"/>
    </location>
</feature>
<dbReference type="Pfam" id="PF00069">
    <property type="entry name" value="Pkinase"/>
    <property type="match status" value="1"/>
</dbReference>
<dbReference type="PROSITE" id="PS50011">
    <property type="entry name" value="PROTEIN_KINASE_DOM"/>
    <property type="match status" value="1"/>
</dbReference>
<dbReference type="InterPro" id="IPR051681">
    <property type="entry name" value="Ser/Thr_Kinases-Pseudokinases"/>
</dbReference>
<dbReference type="Gene3D" id="2.60.120.920">
    <property type="match status" value="1"/>
</dbReference>
<dbReference type="InterPro" id="IPR000719">
    <property type="entry name" value="Prot_kinase_dom"/>
</dbReference>
<evidence type="ECO:0000313" key="7">
    <source>
        <dbReference type="Proteomes" id="UP001642483"/>
    </source>
</evidence>
<organism evidence="6 7">
    <name type="scientific">Clavelina lepadiformis</name>
    <name type="common">Light-bulb sea squirt</name>
    <name type="synonym">Ascidia lepadiformis</name>
    <dbReference type="NCBI Taxonomy" id="159417"/>
    <lineage>
        <taxon>Eukaryota</taxon>
        <taxon>Metazoa</taxon>
        <taxon>Chordata</taxon>
        <taxon>Tunicata</taxon>
        <taxon>Ascidiacea</taxon>
        <taxon>Aplousobranchia</taxon>
        <taxon>Clavelinidae</taxon>
        <taxon>Clavelina</taxon>
    </lineage>
</organism>
<dbReference type="PROSITE" id="PS00108">
    <property type="entry name" value="PROTEIN_KINASE_ST"/>
    <property type="match status" value="1"/>
</dbReference>
<dbReference type="InterPro" id="IPR008271">
    <property type="entry name" value="Ser/Thr_kinase_AS"/>
</dbReference>
<dbReference type="EMBL" id="CAWYQH010000002">
    <property type="protein sequence ID" value="CAK8673046.1"/>
    <property type="molecule type" value="Genomic_DNA"/>
</dbReference>
<reference evidence="6 7" key="1">
    <citation type="submission" date="2024-02" db="EMBL/GenBank/DDBJ databases">
        <authorList>
            <person name="Daric V."/>
            <person name="Darras S."/>
        </authorList>
    </citation>
    <scope>NUCLEOTIDE SEQUENCE [LARGE SCALE GENOMIC DNA]</scope>
</reference>
<comment type="caution">
    <text evidence="6">The sequence shown here is derived from an EMBL/GenBank/DDBJ whole genome shotgun (WGS) entry which is preliminary data.</text>
</comment>
<dbReference type="Proteomes" id="UP001642483">
    <property type="component" value="Unassembled WGS sequence"/>
</dbReference>
<dbReference type="PROSITE" id="PS00107">
    <property type="entry name" value="PROTEIN_KINASE_ATP"/>
    <property type="match status" value="1"/>
</dbReference>
<dbReference type="InterPro" id="IPR044736">
    <property type="entry name" value="Gid1/RanBPM/SPLA_SPRY"/>
</dbReference>
<feature type="binding site" evidence="3">
    <location>
        <position position="342"/>
    </location>
    <ligand>
        <name>ATP</name>
        <dbReference type="ChEBI" id="CHEBI:30616"/>
    </ligand>
</feature>
<keyword evidence="1 3" id="KW-0547">Nucleotide-binding</keyword>
<dbReference type="CDD" id="cd12885">
    <property type="entry name" value="SPRY_RanBP_like"/>
    <property type="match status" value="1"/>
</dbReference>
<protein>
    <recommendedName>
        <fullName evidence="5">Protein kinase domain-containing protein</fullName>
    </recommendedName>
</protein>
<dbReference type="SMART" id="SM00220">
    <property type="entry name" value="S_TKc"/>
    <property type="match status" value="1"/>
</dbReference>
<evidence type="ECO:0000256" key="2">
    <source>
        <dbReference type="ARBA" id="ARBA00022840"/>
    </source>
</evidence>
<feature type="domain" description="Protein kinase" evidence="5">
    <location>
        <begin position="314"/>
        <end position="603"/>
    </location>
</feature>
<proteinExistence type="predicted"/>
<dbReference type="InterPro" id="IPR003877">
    <property type="entry name" value="SPRY_dom"/>
</dbReference>
<evidence type="ECO:0000256" key="4">
    <source>
        <dbReference type="SAM" id="Coils"/>
    </source>
</evidence>
<dbReference type="SUPFAM" id="SSF56112">
    <property type="entry name" value="Protein kinase-like (PK-like)"/>
    <property type="match status" value="1"/>
</dbReference>
<keyword evidence="2 3" id="KW-0067">ATP-binding</keyword>
<evidence type="ECO:0000256" key="3">
    <source>
        <dbReference type="PROSITE-ProRule" id="PRU10141"/>
    </source>
</evidence>
<dbReference type="PANTHER" id="PTHR44329">
    <property type="entry name" value="SERINE/THREONINE-PROTEIN KINASE TNNI3K-RELATED"/>
    <property type="match status" value="1"/>
</dbReference>
<gene>
    <name evidence="6" type="ORF">CVLEPA_LOCUS2834</name>
</gene>
<accession>A0ABP0F014</accession>
<evidence type="ECO:0000313" key="6">
    <source>
        <dbReference type="EMBL" id="CAK8673046.1"/>
    </source>
</evidence>
<keyword evidence="7" id="KW-1185">Reference proteome</keyword>
<dbReference type="Pfam" id="PF00622">
    <property type="entry name" value="SPRY"/>
    <property type="match status" value="1"/>
</dbReference>
<dbReference type="InterPro" id="IPR011009">
    <property type="entry name" value="Kinase-like_dom_sf"/>
</dbReference>
<evidence type="ECO:0000259" key="5">
    <source>
        <dbReference type="PROSITE" id="PS50011"/>
    </source>
</evidence>
<dbReference type="PANTHER" id="PTHR44329:SF291">
    <property type="entry name" value="PROTEIN KINASE DOMAIN-CONTAINING PROTEIN"/>
    <property type="match status" value="1"/>
</dbReference>
<dbReference type="Gene3D" id="1.10.510.10">
    <property type="entry name" value="Transferase(Phosphotransferase) domain 1"/>
    <property type="match status" value="1"/>
</dbReference>
<keyword evidence="4" id="KW-0175">Coiled coil</keyword>
<dbReference type="InterPro" id="IPR017441">
    <property type="entry name" value="Protein_kinase_ATP_BS"/>
</dbReference>
<dbReference type="InterPro" id="IPR043136">
    <property type="entry name" value="B30.2/SPRY_sf"/>
</dbReference>